<proteinExistence type="predicted"/>
<accession>A0A375IEI3</accession>
<evidence type="ECO:0000313" key="2">
    <source>
        <dbReference type="Proteomes" id="UP000255505"/>
    </source>
</evidence>
<name>A0A375IEI3_9BURK</name>
<dbReference type="Proteomes" id="UP000255505">
    <property type="component" value="Chromosome I"/>
</dbReference>
<organism evidence="1 2">
    <name type="scientific">Cupriavidus taiwanensis</name>
    <dbReference type="NCBI Taxonomy" id="164546"/>
    <lineage>
        <taxon>Bacteria</taxon>
        <taxon>Pseudomonadati</taxon>
        <taxon>Pseudomonadota</taxon>
        <taxon>Betaproteobacteria</taxon>
        <taxon>Burkholderiales</taxon>
        <taxon>Burkholderiaceae</taxon>
        <taxon>Cupriavidus</taxon>
    </lineage>
</organism>
<gene>
    <name evidence="1" type="ORF">CT19425_70071</name>
</gene>
<evidence type="ECO:0000313" key="1">
    <source>
        <dbReference type="EMBL" id="SPK72371.1"/>
    </source>
</evidence>
<reference evidence="1 2" key="1">
    <citation type="submission" date="2018-01" db="EMBL/GenBank/DDBJ databases">
        <authorList>
            <person name="Gaut B.S."/>
            <person name="Morton B.R."/>
            <person name="Clegg M.T."/>
            <person name="Duvall M.R."/>
        </authorList>
    </citation>
    <scope>NUCLEOTIDE SEQUENCE [LARGE SCALE GENOMIC DNA]</scope>
    <source>
        <strain evidence="1">Cupriavidus taiwanensis LMG 19425</strain>
    </source>
</reference>
<sequence length="296" mass="32439">MQLLHDLRVGALGRDQAERRGLHDAHAQLLQRRHVGEARRALLAPGRQQAQLALLHVRRPGRRVGHRHHVAAQQRLHRFRIALVRNVRELHALLHRQLFHGQVQRGHRARRAVGQLAGVGLGVGDVVLHGLDRRIRRHHQAERIAGQVDDVAQVLDRVPVDLGGVRQAVDRHGHLRQRVAVGRGALHQLRRQHAAGTRLVLDDHGLAQDFRGVVGQHAERDIRGAAGGVADHQPDRALRELVGLGLGRHGGKTEGRGGGGEARAGEELAALHMTMSPSTANHCMKNAWTGATARGA</sequence>
<dbReference type="AlphaFoldDB" id="A0A375IEI3"/>
<dbReference type="EMBL" id="LT991976">
    <property type="protein sequence ID" value="SPK72371.1"/>
    <property type="molecule type" value="Genomic_DNA"/>
</dbReference>
<protein>
    <submittedName>
        <fullName evidence="1">Uncharacterized protein</fullName>
    </submittedName>
</protein>